<dbReference type="Gramene" id="KVH98244">
    <property type="protein sequence ID" value="KVH98244"/>
    <property type="gene ID" value="Ccrd_023522"/>
</dbReference>
<feature type="domain" description="FAD-binding" evidence="4">
    <location>
        <begin position="225"/>
        <end position="537"/>
    </location>
</feature>
<keyword evidence="2" id="KW-0503">Monooxygenase</keyword>
<dbReference type="Gene3D" id="3.50.50.60">
    <property type="entry name" value="FAD/NAD(P)-binding domain"/>
    <property type="match status" value="2"/>
</dbReference>
<dbReference type="GO" id="GO:0071949">
    <property type="term" value="F:FAD binding"/>
    <property type="evidence" value="ECO:0007669"/>
    <property type="project" value="InterPro"/>
</dbReference>
<name>A0A118JY73_CYNCS</name>
<comment type="caution">
    <text evidence="5">The sequence shown here is derived from an EMBL/GenBank/DDBJ whole genome shotgun (WGS) entry which is preliminary data.</text>
</comment>
<proteinExistence type="inferred from homology"/>
<dbReference type="Proteomes" id="UP000243975">
    <property type="component" value="Unassembled WGS sequence"/>
</dbReference>
<dbReference type="InterPro" id="IPR044560">
    <property type="entry name" value="MOase"/>
</dbReference>
<dbReference type="InterPro" id="IPR036188">
    <property type="entry name" value="FAD/NAD-bd_sf"/>
</dbReference>
<dbReference type="PRINTS" id="PR00420">
    <property type="entry name" value="RNGMNOXGNASE"/>
</dbReference>
<dbReference type="EMBL" id="LEKV01003805">
    <property type="protein sequence ID" value="KVH98244.1"/>
    <property type="molecule type" value="Genomic_DNA"/>
</dbReference>
<evidence type="ECO:0000256" key="1">
    <source>
        <dbReference type="ARBA" id="ARBA00023002"/>
    </source>
</evidence>
<evidence type="ECO:0000313" key="6">
    <source>
        <dbReference type="Proteomes" id="UP000243975"/>
    </source>
</evidence>
<dbReference type="PANTHER" id="PTHR45934">
    <property type="entry name" value="FAD/NAD(P)-BINDING OXIDOREDUCTASE FAMILY PROTEIN"/>
    <property type="match status" value="1"/>
</dbReference>
<evidence type="ECO:0000256" key="2">
    <source>
        <dbReference type="ARBA" id="ARBA00023033"/>
    </source>
</evidence>
<reference evidence="5 6" key="1">
    <citation type="journal article" date="2016" name="Sci. Rep.">
        <title>The genome sequence of the outbreeding globe artichoke constructed de novo incorporating a phase-aware low-pass sequencing strategy of F1 progeny.</title>
        <authorList>
            <person name="Scaglione D."/>
            <person name="Reyes-Chin-Wo S."/>
            <person name="Acquadro A."/>
            <person name="Froenicke L."/>
            <person name="Portis E."/>
            <person name="Beitel C."/>
            <person name="Tirone M."/>
            <person name="Mauro R."/>
            <person name="Lo Monaco A."/>
            <person name="Mauromicale G."/>
            <person name="Faccioli P."/>
            <person name="Cattivelli L."/>
            <person name="Rieseberg L."/>
            <person name="Michelmore R."/>
            <person name="Lanteri S."/>
        </authorList>
    </citation>
    <scope>NUCLEOTIDE SEQUENCE [LARGE SCALE GENOMIC DNA]</scope>
    <source>
        <strain evidence="5">2C</strain>
    </source>
</reference>
<sequence>MDIDDEVVIIGAGICGLATALALHRKGINNVVMERSETLRNTTGAAIGIRQNGWRALDQLGVAETLRRTAILIHRDRTVSLDDGKVHEILMKGEFRCLRRKDLIDTLYDELPSTTVKFGCQLESIKLDPNTSKPVLRFSDGSAILAKVLIGCDGGKSIVADFLNVKPTKKFSFCAVRGLSNYPNGHSFDHDFVRITKDNKFLGIIPIDDHSEDEKKEAVMDVDDEVVIIGAGICGLATALALHKKGIKSVVMERSESLRNTTGSAIGIRQNGWRALDQLGVAETLRHTAIAIQRERIVSLADGKVEEIPMKGETRCLRRKDLIDTLYDALPPATVKFGCQLESIKLDQITTKPVLRFIDGSSIIAKVVIGCDGGKSIVADFLNLKPTKMFSICGVRGLSNYRDGHSFAHEFLRIRKDNKLVGRLPIDEHLVYWFCAHPYVPGDERNWEDPEEIRRSTLDLLSDYPKEIQEMIEITDVKTLSFSHLRYRAPWDLLMGTFCKGTVTIAGDAMHVMGPFLGQGGSAGLEDAIVLARNLAQMGSIHVESRRKVTVQGVEEAFNLYVKQRKMRVIRLSLQTYLTGMLLGASSHLKKLLCIVLLFLLFRNPSGHIDYDCGCL</sequence>
<gene>
    <name evidence="5" type="ORF">Ccrd_023522</name>
</gene>
<dbReference type="OMA" id="HTVAYRT"/>
<organism evidence="5 6">
    <name type="scientific">Cynara cardunculus var. scolymus</name>
    <name type="common">Globe artichoke</name>
    <name type="synonym">Cynara scolymus</name>
    <dbReference type="NCBI Taxonomy" id="59895"/>
    <lineage>
        <taxon>Eukaryota</taxon>
        <taxon>Viridiplantae</taxon>
        <taxon>Streptophyta</taxon>
        <taxon>Embryophyta</taxon>
        <taxon>Tracheophyta</taxon>
        <taxon>Spermatophyta</taxon>
        <taxon>Magnoliopsida</taxon>
        <taxon>eudicotyledons</taxon>
        <taxon>Gunneridae</taxon>
        <taxon>Pentapetalae</taxon>
        <taxon>asterids</taxon>
        <taxon>campanulids</taxon>
        <taxon>Asterales</taxon>
        <taxon>Asteraceae</taxon>
        <taxon>Carduoideae</taxon>
        <taxon>Cardueae</taxon>
        <taxon>Carduinae</taxon>
        <taxon>Cynara</taxon>
    </lineage>
</organism>
<dbReference type="GO" id="GO:0004497">
    <property type="term" value="F:monooxygenase activity"/>
    <property type="evidence" value="ECO:0007669"/>
    <property type="project" value="UniProtKB-KW"/>
</dbReference>
<feature type="domain" description="FAD-binding" evidence="4">
    <location>
        <begin position="6"/>
        <end position="169"/>
    </location>
</feature>
<accession>A0A118JY73</accession>
<dbReference type="PANTHER" id="PTHR45934:SF2">
    <property type="entry name" value="MONOOXYGENASE 1"/>
    <property type="match status" value="1"/>
</dbReference>
<keyword evidence="1" id="KW-0560">Oxidoreductase</keyword>
<evidence type="ECO:0000256" key="3">
    <source>
        <dbReference type="ARBA" id="ARBA00024018"/>
    </source>
</evidence>
<keyword evidence="6" id="KW-1185">Reference proteome</keyword>
<evidence type="ECO:0000313" key="5">
    <source>
        <dbReference type="EMBL" id="KVH98244.1"/>
    </source>
</evidence>
<dbReference type="AlphaFoldDB" id="A0A118JY73"/>
<dbReference type="Pfam" id="PF01494">
    <property type="entry name" value="FAD_binding_3"/>
    <property type="match status" value="2"/>
</dbReference>
<comment type="similarity">
    <text evidence="3">Belongs to the 3-hydroxybenzoate 6-hydroxylase family.</text>
</comment>
<dbReference type="InterPro" id="IPR002938">
    <property type="entry name" value="FAD-bd"/>
</dbReference>
<dbReference type="STRING" id="59895.A0A118JY73"/>
<evidence type="ECO:0000259" key="4">
    <source>
        <dbReference type="Pfam" id="PF01494"/>
    </source>
</evidence>
<dbReference type="SUPFAM" id="SSF51905">
    <property type="entry name" value="FAD/NAD(P)-binding domain"/>
    <property type="match status" value="2"/>
</dbReference>
<protein>
    <submittedName>
        <fullName evidence="5">Aromatic-ring hydroxylase-like protein</fullName>
    </submittedName>
</protein>